<dbReference type="AlphaFoldDB" id="A0A1Z5RAU1"/>
<accession>A0A1Z5RAU1</accession>
<name>A0A1Z5RAU1_SORBI</name>
<protein>
    <submittedName>
        <fullName evidence="1">Uncharacterized protein</fullName>
    </submittedName>
</protein>
<dbReference type="Proteomes" id="UP000000768">
    <property type="component" value="Chromosome 7"/>
</dbReference>
<organism evidence="1 2">
    <name type="scientific">Sorghum bicolor</name>
    <name type="common">Sorghum</name>
    <name type="synonym">Sorghum vulgare</name>
    <dbReference type="NCBI Taxonomy" id="4558"/>
    <lineage>
        <taxon>Eukaryota</taxon>
        <taxon>Viridiplantae</taxon>
        <taxon>Streptophyta</taxon>
        <taxon>Embryophyta</taxon>
        <taxon>Tracheophyta</taxon>
        <taxon>Spermatophyta</taxon>
        <taxon>Magnoliopsida</taxon>
        <taxon>Liliopsida</taxon>
        <taxon>Poales</taxon>
        <taxon>Poaceae</taxon>
        <taxon>PACMAD clade</taxon>
        <taxon>Panicoideae</taxon>
        <taxon>Andropogonodae</taxon>
        <taxon>Andropogoneae</taxon>
        <taxon>Sorghinae</taxon>
        <taxon>Sorghum</taxon>
    </lineage>
</organism>
<evidence type="ECO:0000313" key="1">
    <source>
        <dbReference type="EMBL" id="OQU80496.1"/>
    </source>
</evidence>
<dbReference type="InParanoid" id="A0A1Z5RAU1"/>
<reference evidence="2" key="2">
    <citation type="journal article" date="2018" name="Plant J.">
        <title>The Sorghum bicolor reference genome: improved assembly, gene annotations, a transcriptome atlas, and signatures of genome organization.</title>
        <authorList>
            <person name="McCormick R.F."/>
            <person name="Truong S.K."/>
            <person name="Sreedasyam A."/>
            <person name="Jenkins J."/>
            <person name="Shu S."/>
            <person name="Sims D."/>
            <person name="Kennedy M."/>
            <person name="Amirebrahimi M."/>
            <person name="Weers B.D."/>
            <person name="McKinley B."/>
            <person name="Mattison A."/>
            <person name="Morishige D.T."/>
            <person name="Grimwood J."/>
            <person name="Schmutz J."/>
            <person name="Mullet J.E."/>
        </authorList>
    </citation>
    <scope>NUCLEOTIDE SEQUENCE [LARGE SCALE GENOMIC DNA]</scope>
    <source>
        <strain evidence="2">cv. BTx623</strain>
    </source>
</reference>
<gene>
    <name evidence="1" type="ORF">SORBI_3007G134501</name>
</gene>
<evidence type="ECO:0000313" key="2">
    <source>
        <dbReference type="Proteomes" id="UP000000768"/>
    </source>
</evidence>
<sequence length="65" mass="6835">MVFVLAAGPHNQQVVSTASRMGTLMCNAMAAAARTISPLWRMNIVIMLLGSSSLTCLNSVIPESA</sequence>
<proteinExistence type="predicted"/>
<reference evidence="1 2" key="1">
    <citation type="journal article" date="2009" name="Nature">
        <title>The Sorghum bicolor genome and the diversification of grasses.</title>
        <authorList>
            <person name="Paterson A.H."/>
            <person name="Bowers J.E."/>
            <person name="Bruggmann R."/>
            <person name="Dubchak I."/>
            <person name="Grimwood J."/>
            <person name="Gundlach H."/>
            <person name="Haberer G."/>
            <person name="Hellsten U."/>
            <person name="Mitros T."/>
            <person name="Poliakov A."/>
            <person name="Schmutz J."/>
            <person name="Spannagl M."/>
            <person name="Tang H."/>
            <person name="Wang X."/>
            <person name="Wicker T."/>
            <person name="Bharti A.K."/>
            <person name="Chapman J."/>
            <person name="Feltus F.A."/>
            <person name="Gowik U."/>
            <person name="Grigoriev I.V."/>
            <person name="Lyons E."/>
            <person name="Maher C.A."/>
            <person name="Martis M."/>
            <person name="Narechania A."/>
            <person name="Otillar R.P."/>
            <person name="Penning B.W."/>
            <person name="Salamov A.A."/>
            <person name="Wang Y."/>
            <person name="Zhang L."/>
            <person name="Carpita N.C."/>
            <person name="Freeling M."/>
            <person name="Gingle A.R."/>
            <person name="Hash C.T."/>
            <person name="Keller B."/>
            <person name="Klein P."/>
            <person name="Kresovich S."/>
            <person name="McCann M.C."/>
            <person name="Ming R."/>
            <person name="Peterson D.G."/>
            <person name="Mehboob-ur-Rahman"/>
            <person name="Ware D."/>
            <person name="Westhoff P."/>
            <person name="Mayer K.F."/>
            <person name="Messing J."/>
            <person name="Rokhsar D.S."/>
        </authorList>
    </citation>
    <scope>NUCLEOTIDE SEQUENCE [LARGE SCALE GENOMIC DNA]</scope>
    <source>
        <strain evidence="2">cv. BTx623</strain>
    </source>
</reference>
<dbReference type="Gramene" id="OQU80496">
    <property type="protein sequence ID" value="OQU80496"/>
    <property type="gene ID" value="SORBI_3007G134501"/>
</dbReference>
<dbReference type="EMBL" id="CM000766">
    <property type="protein sequence ID" value="OQU80496.1"/>
    <property type="molecule type" value="Genomic_DNA"/>
</dbReference>
<keyword evidence="2" id="KW-1185">Reference proteome</keyword>